<organism evidence="10 11">
    <name type="scientific">Ureibacillus massiliensis 4400831 = CIP 108448 = CCUG 49529</name>
    <dbReference type="NCBI Taxonomy" id="1211035"/>
    <lineage>
        <taxon>Bacteria</taxon>
        <taxon>Bacillati</taxon>
        <taxon>Bacillota</taxon>
        <taxon>Bacilli</taxon>
        <taxon>Bacillales</taxon>
        <taxon>Caryophanaceae</taxon>
        <taxon>Ureibacillus</taxon>
    </lineage>
</organism>
<dbReference type="GO" id="GO:0005886">
    <property type="term" value="C:plasma membrane"/>
    <property type="evidence" value="ECO:0007669"/>
    <property type="project" value="UniProtKB-SubCell"/>
</dbReference>
<keyword evidence="7 8" id="KW-0472">Membrane</keyword>
<keyword evidence="11" id="KW-1185">Reference proteome</keyword>
<accession>A0A0A3JAX5</accession>
<feature type="transmembrane region" description="Helical" evidence="8">
    <location>
        <begin position="228"/>
        <end position="246"/>
    </location>
</feature>
<dbReference type="EMBL" id="JPVQ01000001">
    <property type="protein sequence ID" value="KGR92298.1"/>
    <property type="molecule type" value="Genomic_DNA"/>
</dbReference>
<dbReference type="GO" id="GO:0055085">
    <property type="term" value="P:transmembrane transport"/>
    <property type="evidence" value="ECO:0007669"/>
    <property type="project" value="InterPro"/>
</dbReference>
<comment type="subcellular location">
    <subcellularLocation>
        <location evidence="1">Cell inner membrane</location>
        <topology evidence="1">Multi-pass membrane protein</topology>
    </subcellularLocation>
    <subcellularLocation>
        <location evidence="8">Cell membrane</location>
        <topology evidence="8">Multi-pass membrane protein</topology>
    </subcellularLocation>
</comment>
<evidence type="ECO:0000256" key="4">
    <source>
        <dbReference type="ARBA" id="ARBA00022519"/>
    </source>
</evidence>
<gene>
    <name evidence="10" type="ORF">CD30_00255</name>
</gene>
<keyword evidence="5 8" id="KW-0812">Transmembrane</keyword>
<dbReference type="PROSITE" id="PS50928">
    <property type="entry name" value="ABC_TM1"/>
    <property type="match status" value="1"/>
</dbReference>
<keyword evidence="6 8" id="KW-1133">Transmembrane helix</keyword>
<evidence type="ECO:0000313" key="10">
    <source>
        <dbReference type="EMBL" id="KGR92298.1"/>
    </source>
</evidence>
<keyword evidence="4" id="KW-0997">Cell inner membrane</keyword>
<dbReference type="PANTHER" id="PTHR43357">
    <property type="entry name" value="INNER MEMBRANE ABC TRANSPORTER PERMEASE PROTEIN YDCV"/>
    <property type="match status" value="1"/>
</dbReference>
<feature type="transmembrane region" description="Helical" evidence="8">
    <location>
        <begin position="59"/>
        <end position="85"/>
    </location>
</feature>
<proteinExistence type="inferred from homology"/>
<name>A0A0A3JAX5_9BACL</name>
<protein>
    <recommendedName>
        <fullName evidence="9">ABC transmembrane type-1 domain-containing protein</fullName>
    </recommendedName>
</protein>
<dbReference type="CDD" id="cd06261">
    <property type="entry name" value="TM_PBP2"/>
    <property type="match status" value="1"/>
</dbReference>
<feature type="transmembrane region" description="Helical" evidence="8">
    <location>
        <begin position="123"/>
        <end position="143"/>
    </location>
</feature>
<dbReference type="Pfam" id="PF00528">
    <property type="entry name" value="BPD_transp_1"/>
    <property type="match status" value="1"/>
</dbReference>
<feature type="transmembrane region" description="Helical" evidence="8">
    <location>
        <begin position="7"/>
        <end position="29"/>
    </location>
</feature>
<evidence type="ECO:0000256" key="8">
    <source>
        <dbReference type="RuleBase" id="RU363032"/>
    </source>
</evidence>
<evidence type="ECO:0000256" key="2">
    <source>
        <dbReference type="ARBA" id="ARBA00022448"/>
    </source>
</evidence>
<sequence>MPKAIRILLVSIIYLFILGPILIITPISFTENMFQLDFSSLTLKNYQSLFSDSNLLNSLWLTFIIAIIATFAASIIGIFGSLGIVKGQIKYSKVLENLFLGPLIIPYVTTGIGLMVFFVKLELLGTVTGIILAHIIIISPYIIRICIASLKQMNPFIEEAAIVHGASTFYMFRTVVLPQLLPATLIGGLLAFLVSIDEYTVTVFLADADTITLPIKIFQYINLDINPIVTALSTAIVIVSIIIILISEKFFKIHQYIE</sequence>
<evidence type="ECO:0000256" key="6">
    <source>
        <dbReference type="ARBA" id="ARBA00022989"/>
    </source>
</evidence>
<reference evidence="10 11" key="1">
    <citation type="submission" date="2014-02" db="EMBL/GenBank/DDBJ databases">
        <title>Draft genome sequence of Lysinibacillus massiliensis CCUG 49529.</title>
        <authorList>
            <person name="Zhang F."/>
            <person name="Wang G."/>
            <person name="Zhang L."/>
        </authorList>
    </citation>
    <scope>NUCLEOTIDE SEQUENCE [LARGE SCALE GENOMIC DNA]</scope>
    <source>
        <strain evidence="10 11">CCUG 49529</strain>
    </source>
</reference>
<dbReference type="InterPro" id="IPR035906">
    <property type="entry name" value="MetI-like_sf"/>
</dbReference>
<feature type="transmembrane region" description="Helical" evidence="8">
    <location>
        <begin position="97"/>
        <end position="117"/>
    </location>
</feature>
<dbReference type="InterPro" id="IPR000515">
    <property type="entry name" value="MetI-like"/>
</dbReference>
<keyword evidence="2 8" id="KW-0813">Transport</keyword>
<dbReference type="Gene3D" id="1.10.3720.10">
    <property type="entry name" value="MetI-like"/>
    <property type="match status" value="1"/>
</dbReference>
<dbReference type="AlphaFoldDB" id="A0A0A3JAX5"/>
<evidence type="ECO:0000256" key="1">
    <source>
        <dbReference type="ARBA" id="ARBA00004429"/>
    </source>
</evidence>
<evidence type="ECO:0000256" key="3">
    <source>
        <dbReference type="ARBA" id="ARBA00022475"/>
    </source>
</evidence>
<feature type="domain" description="ABC transmembrane type-1" evidence="9">
    <location>
        <begin position="59"/>
        <end position="247"/>
    </location>
</feature>
<dbReference type="RefSeq" id="WP_036170772.1">
    <property type="nucleotide sequence ID" value="NZ_AVCZ01000001.1"/>
</dbReference>
<evidence type="ECO:0000256" key="5">
    <source>
        <dbReference type="ARBA" id="ARBA00022692"/>
    </source>
</evidence>
<evidence type="ECO:0000259" key="9">
    <source>
        <dbReference type="PROSITE" id="PS50928"/>
    </source>
</evidence>
<evidence type="ECO:0000256" key="7">
    <source>
        <dbReference type="ARBA" id="ARBA00023136"/>
    </source>
</evidence>
<dbReference type="PANTHER" id="PTHR43357:SF4">
    <property type="entry name" value="INNER MEMBRANE ABC TRANSPORTER PERMEASE PROTEIN YDCV"/>
    <property type="match status" value="1"/>
</dbReference>
<feature type="transmembrane region" description="Helical" evidence="8">
    <location>
        <begin position="175"/>
        <end position="196"/>
    </location>
</feature>
<dbReference type="eggNOG" id="COG1177">
    <property type="taxonomic scope" value="Bacteria"/>
</dbReference>
<keyword evidence="3" id="KW-1003">Cell membrane</keyword>
<dbReference type="SUPFAM" id="SSF161098">
    <property type="entry name" value="MetI-like"/>
    <property type="match status" value="1"/>
</dbReference>
<dbReference type="Proteomes" id="UP000030595">
    <property type="component" value="Unassembled WGS sequence"/>
</dbReference>
<evidence type="ECO:0000313" key="11">
    <source>
        <dbReference type="Proteomes" id="UP000030595"/>
    </source>
</evidence>
<comment type="similarity">
    <text evidence="8">Belongs to the binding-protein-dependent transport system permease family.</text>
</comment>
<comment type="caution">
    <text evidence="10">The sequence shown here is derived from an EMBL/GenBank/DDBJ whole genome shotgun (WGS) entry which is preliminary data.</text>
</comment>